<feature type="compositionally biased region" description="Polar residues" evidence="1">
    <location>
        <begin position="165"/>
        <end position="178"/>
    </location>
</feature>
<evidence type="ECO:0000313" key="3">
    <source>
        <dbReference type="Proteomes" id="UP000019678"/>
    </source>
</evidence>
<organism evidence="2 3">
    <name type="scientific">Chondromyces apiculatus DSM 436</name>
    <dbReference type="NCBI Taxonomy" id="1192034"/>
    <lineage>
        <taxon>Bacteria</taxon>
        <taxon>Pseudomonadati</taxon>
        <taxon>Myxococcota</taxon>
        <taxon>Polyangia</taxon>
        <taxon>Polyangiales</taxon>
        <taxon>Polyangiaceae</taxon>
        <taxon>Chondromyces</taxon>
    </lineage>
</organism>
<protein>
    <submittedName>
        <fullName evidence="2">Uncharacterized protein</fullName>
    </submittedName>
</protein>
<dbReference type="STRING" id="1192034.CAP_3631"/>
<dbReference type="Proteomes" id="UP000019678">
    <property type="component" value="Unassembled WGS sequence"/>
</dbReference>
<gene>
    <name evidence="2" type="ORF">CAP_3631</name>
</gene>
<dbReference type="OrthoDB" id="9790149at2"/>
<evidence type="ECO:0000313" key="2">
    <source>
        <dbReference type="EMBL" id="EYF05041.1"/>
    </source>
</evidence>
<keyword evidence="3" id="KW-1185">Reference proteome</keyword>
<dbReference type="RefSeq" id="WP_044242935.1">
    <property type="nucleotide sequence ID" value="NZ_ASRX01000027.1"/>
</dbReference>
<reference evidence="2 3" key="1">
    <citation type="submission" date="2013-05" db="EMBL/GenBank/DDBJ databases">
        <title>Genome assembly of Chondromyces apiculatus DSM 436.</title>
        <authorList>
            <person name="Sharma G."/>
            <person name="Khatri I."/>
            <person name="Kaur C."/>
            <person name="Mayilraj S."/>
            <person name="Subramanian S."/>
        </authorList>
    </citation>
    <scope>NUCLEOTIDE SEQUENCE [LARGE SCALE GENOMIC DNA]</scope>
    <source>
        <strain evidence="2 3">DSM 436</strain>
    </source>
</reference>
<sequence length="178" mass="19905">MRVNLAAFYATNCEPQRRGFVVHVRIAGDNAKGFVASKRGRGVLGHLVLYTDTTLSRQHDGTAPTFYVFRPPAGEEKTTWRVYPHICNKNDHLPDKAPTTFLQPLTAAELPEYRLMVLSDTLSARKKKDSTFTFGKFLAATKGTHFAYPSSPIREYSQDPVNFLKTPSSAPSSVNKRK</sequence>
<dbReference type="AlphaFoldDB" id="A0A017T8Z5"/>
<feature type="region of interest" description="Disordered" evidence="1">
    <location>
        <begin position="159"/>
        <end position="178"/>
    </location>
</feature>
<dbReference type="EMBL" id="ASRX01000027">
    <property type="protein sequence ID" value="EYF05041.1"/>
    <property type="molecule type" value="Genomic_DNA"/>
</dbReference>
<comment type="caution">
    <text evidence="2">The sequence shown here is derived from an EMBL/GenBank/DDBJ whole genome shotgun (WGS) entry which is preliminary data.</text>
</comment>
<name>A0A017T8Z5_9BACT</name>
<proteinExistence type="predicted"/>
<evidence type="ECO:0000256" key="1">
    <source>
        <dbReference type="SAM" id="MobiDB-lite"/>
    </source>
</evidence>
<accession>A0A017T8Z5</accession>